<feature type="compositionally biased region" description="Basic and acidic residues" evidence="2">
    <location>
        <begin position="1015"/>
        <end position="1069"/>
    </location>
</feature>
<feature type="region of interest" description="Disordered" evidence="2">
    <location>
        <begin position="948"/>
        <end position="972"/>
    </location>
</feature>
<evidence type="ECO:0000256" key="1">
    <source>
        <dbReference type="SAM" id="Coils"/>
    </source>
</evidence>
<feature type="region of interest" description="Disordered" evidence="2">
    <location>
        <begin position="1458"/>
        <end position="1482"/>
    </location>
</feature>
<accession>A0A7Y0YHU4</accession>
<feature type="compositionally biased region" description="Basic and acidic residues" evidence="2">
    <location>
        <begin position="959"/>
        <end position="969"/>
    </location>
</feature>
<dbReference type="InterPro" id="IPR007253">
    <property type="entry name" value="Cell_wall-bd_2"/>
</dbReference>
<keyword evidence="1" id="KW-0175">Coiled coil</keyword>
<dbReference type="Pfam" id="PF04122">
    <property type="entry name" value="CW_binding_2"/>
    <property type="match status" value="3"/>
</dbReference>
<reference evidence="4 5" key="1">
    <citation type="submission" date="2020-04" db="EMBL/GenBank/DDBJ databases">
        <title>Antimicrobial susceptibility and clonality of vaginal-derived multi-drug resistant Mobiluncus isolates in China.</title>
        <authorList>
            <person name="Zhang X."/>
        </authorList>
    </citation>
    <scope>NUCLEOTIDE SEQUENCE [LARGE SCALE GENOMIC DNA]</scope>
    <source>
        <strain evidence="4 5">12</strain>
    </source>
</reference>
<dbReference type="RefSeq" id="WP_169762557.1">
    <property type="nucleotide sequence ID" value="NZ_JABCUS010000009.1"/>
</dbReference>
<dbReference type="EMBL" id="JABCUS010000009">
    <property type="protein sequence ID" value="NMX03343.1"/>
    <property type="molecule type" value="Genomic_DNA"/>
</dbReference>
<dbReference type="PANTHER" id="PTHR30032:SF8">
    <property type="entry name" value="GERMINATION-SPECIFIC N-ACETYLMURAMOYL-L-ALANINE AMIDASE"/>
    <property type="match status" value="1"/>
</dbReference>
<dbReference type="PANTHER" id="PTHR30032">
    <property type="entry name" value="N-ACETYLMURAMOYL-L-ALANINE AMIDASE-RELATED"/>
    <property type="match status" value="1"/>
</dbReference>
<comment type="caution">
    <text evidence="4">The sequence shown here is derived from an EMBL/GenBank/DDBJ whole genome shotgun (WGS) entry which is preliminary data.</text>
</comment>
<organism evidence="4 5">
    <name type="scientific">Mobiluncus mulieris</name>
    <dbReference type="NCBI Taxonomy" id="2052"/>
    <lineage>
        <taxon>Bacteria</taxon>
        <taxon>Bacillati</taxon>
        <taxon>Actinomycetota</taxon>
        <taxon>Actinomycetes</taxon>
        <taxon>Actinomycetales</taxon>
        <taxon>Actinomycetaceae</taxon>
        <taxon>Mobiluncus</taxon>
    </lineage>
</organism>
<feature type="compositionally biased region" description="Basic and acidic residues" evidence="2">
    <location>
        <begin position="1458"/>
        <end position="1475"/>
    </location>
</feature>
<dbReference type="Proteomes" id="UP000575397">
    <property type="component" value="Unassembled WGS sequence"/>
</dbReference>
<feature type="coiled-coil region" evidence="1">
    <location>
        <begin position="710"/>
        <end position="737"/>
    </location>
</feature>
<feature type="signal peptide" evidence="3">
    <location>
        <begin position="1"/>
        <end position="27"/>
    </location>
</feature>
<evidence type="ECO:0000313" key="5">
    <source>
        <dbReference type="Proteomes" id="UP000575397"/>
    </source>
</evidence>
<sequence length="1482" mass="161328">MKQYNQVLNKFGRASVVALFATGLTFAGVAPASALVATTASGDFVKSIARIEVPVQEEVEDFSIEKPYLDEVKDRTWKCPDGYATTENPVVEGTQCFKEVTKNPVGGACSSGFTLDTAKNKCTKQDSAVAVVDNPGNEIYKCPEGYGPESNVKKDTPCTRPGSKSKRTVIKSCSGVLIDSNTVVSLSQCLLPGDPHQHLFKENVMSINQGRDAVSGKTLGPAKITFGAETLPGAEHTYWANTARAEGGTQLMAIRTDRPVNPADGTPVKEARTTISIGDQLNVTGWQEDAGKPELLATTAKAGLPYLVNYTQRDPRFLQTNWDDWKQAPKGFNDASTDGTIGKVTEPNVRKGYVLEDTPMSEDVDLGSPTFNNAGELAGMYIGAGMFLDLGEARAKEFIYKRSKQTADGKMELPVPTGAYEAYKQMQKLICVDTGEKAVEAVEGKKRDTGIKELDSTKRIGGYPTALETNGDNTVYRYAAALQCNDLEASKPMSIGSAQAWGKKLNETLDKVMAELQTRSDKAIASRDRAIAERDQYDDALKIMKTGTEGFNPDGYDNCKKFRNAGKPTTIEIAKQCLTEMQNNVPVQVIDGIVNSGDVVIPGLEPWLKEANNLDSDGATIKKHLEEVLDILTVKSQRKEKNAEDEQVKADKLATEIKKKDDLNTYRSLINGQLESLVGEAIKTVDKAQNTWKFEADKSYSKFVNDYSNYKQLVLEIKKNKEAIKQLEELETKLRCDTVIGSTKDEDKEKIAKCNDILAQKGEKRKRNSELEVKAKAEPYQNWKVEGSGNDEKIVPPIEEYAPDHGGASATGGIAVDSGYRQSLDAIKTLPRYLLYSQHLDRALQGISSDLANKGFKDKGTIAKIHKKIDNELTKARQKQNEALADKARIDYTVDALEKKFSKVPERLKHLAKAALEAARGKRQFTTNAINSINDAVTALEKLEKQAKSASSTDAAVGYEKEATDKSEQIRNSMNTVKENLAKVSELDSNMDDFVAGKGPGTNEEEIDPNTGKPKTKEQIEKEKAEKERKEKEEAEKRAKEEADKKKAEEEAKKKAEEEKKKADDEAKKDEARLAKALSKNTLRAEGTDRVLTSIAAWKMGKFPGDSLVLVDGNVHADGLSATPFAAALKAPVLLTCWNTGLEPALMDQIKASGKKKLFLVGGQVPMTPYDEFELRDAGLDIFRIAGPDRYATSVGVNQATEPLIGAKPKKPINLYIGDGVGFPDALVAGAAAGRVGGLMLLSKGKQLDAQTYNYISNLGQTRPLKIIPVGGSATAAVKNTPWPTTMSINIAPIVGKDRYETAAKLATTLPGTRAAVLATGENFADALSGGPLAVDQNATLVLTRSQELPPASYQSLQRFGFEKTIVMGGKSAVSPKVAELINGATLKNTDTKTVLGTLLERKKLRDEKANQEAKERRNALSTVRGMIKDSNSLKDVMSQLGFGSIDDLTKLLNDFKAQQDKDKKPDTAKPELDKSSTTTGK</sequence>
<protein>
    <submittedName>
        <fullName evidence="4">Cell wall-binding protein</fullName>
    </submittedName>
</protein>
<name>A0A7Y0YHU4_9ACTO</name>
<proteinExistence type="predicted"/>
<dbReference type="Gene3D" id="3.40.50.12090">
    <property type="match status" value="1"/>
</dbReference>
<evidence type="ECO:0000256" key="3">
    <source>
        <dbReference type="SAM" id="SignalP"/>
    </source>
</evidence>
<feature type="region of interest" description="Disordered" evidence="2">
    <location>
        <begin position="984"/>
        <end position="1069"/>
    </location>
</feature>
<evidence type="ECO:0000313" key="4">
    <source>
        <dbReference type="EMBL" id="NMX03343.1"/>
    </source>
</evidence>
<feature type="chain" id="PRO_5038700486" evidence="3">
    <location>
        <begin position="28"/>
        <end position="1482"/>
    </location>
</feature>
<dbReference type="InterPro" id="IPR051922">
    <property type="entry name" value="Bact_Sporulation_Assoc"/>
</dbReference>
<keyword evidence="3" id="KW-0732">Signal</keyword>
<gene>
    <name evidence="4" type="ORF">HHJ77_05260</name>
</gene>
<evidence type="ECO:0000256" key="2">
    <source>
        <dbReference type="SAM" id="MobiDB-lite"/>
    </source>
</evidence>